<dbReference type="Proteomes" id="UP000784294">
    <property type="component" value="Unassembled WGS sequence"/>
</dbReference>
<keyword evidence="1" id="KW-0812">Transmembrane</keyword>
<dbReference type="EMBL" id="CAAALY010110745">
    <property type="protein sequence ID" value="VEL30254.1"/>
    <property type="molecule type" value="Genomic_DNA"/>
</dbReference>
<comment type="caution">
    <text evidence="2">The sequence shown here is derived from an EMBL/GenBank/DDBJ whole genome shotgun (WGS) entry which is preliminary data.</text>
</comment>
<accession>A0A3S5FF88</accession>
<reference evidence="2" key="1">
    <citation type="submission" date="2018-11" db="EMBL/GenBank/DDBJ databases">
        <authorList>
            <consortium name="Pathogen Informatics"/>
        </authorList>
    </citation>
    <scope>NUCLEOTIDE SEQUENCE</scope>
</reference>
<sequence length="143" mass="16159">MSLYKCVAVFRHKDLTLLKALENLLNASDLWLAANLISSLPVRFVNSLESDSGGNYTAWEFVIPRLCLIDHFSLVLGPLLNSLVFDPVMHQVSIFFNQLQSDPDSVAIPPLELPSLWNNVEGIFSIAIVVFFMYLTTLLFFYC</sequence>
<keyword evidence="3" id="KW-1185">Reference proteome</keyword>
<gene>
    <name evidence="2" type="ORF">PXEA_LOCUS23694</name>
</gene>
<dbReference type="AlphaFoldDB" id="A0A3S5FF88"/>
<evidence type="ECO:0000256" key="1">
    <source>
        <dbReference type="SAM" id="Phobius"/>
    </source>
</evidence>
<name>A0A3S5FF88_9PLAT</name>
<organism evidence="2 3">
    <name type="scientific">Protopolystoma xenopodis</name>
    <dbReference type="NCBI Taxonomy" id="117903"/>
    <lineage>
        <taxon>Eukaryota</taxon>
        <taxon>Metazoa</taxon>
        <taxon>Spiralia</taxon>
        <taxon>Lophotrochozoa</taxon>
        <taxon>Platyhelminthes</taxon>
        <taxon>Monogenea</taxon>
        <taxon>Polyopisthocotylea</taxon>
        <taxon>Polystomatidea</taxon>
        <taxon>Polystomatidae</taxon>
        <taxon>Protopolystoma</taxon>
    </lineage>
</organism>
<protein>
    <submittedName>
        <fullName evidence="2">Uncharacterized protein</fullName>
    </submittedName>
</protein>
<evidence type="ECO:0000313" key="3">
    <source>
        <dbReference type="Proteomes" id="UP000784294"/>
    </source>
</evidence>
<keyword evidence="1" id="KW-0472">Membrane</keyword>
<keyword evidence="1" id="KW-1133">Transmembrane helix</keyword>
<feature type="transmembrane region" description="Helical" evidence="1">
    <location>
        <begin position="122"/>
        <end position="142"/>
    </location>
</feature>
<proteinExistence type="predicted"/>
<evidence type="ECO:0000313" key="2">
    <source>
        <dbReference type="EMBL" id="VEL30254.1"/>
    </source>
</evidence>